<organism evidence="2 3">
    <name type="scientific">Penicillium arizonense</name>
    <dbReference type="NCBI Taxonomy" id="1835702"/>
    <lineage>
        <taxon>Eukaryota</taxon>
        <taxon>Fungi</taxon>
        <taxon>Dikarya</taxon>
        <taxon>Ascomycota</taxon>
        <taxon>Pezizomycotina</taxon>
        <taxon>Eurotiomycetes</taxon>
        <taxon>Eurotiomycetidae</taxon>
        <taxon>Eurotiales</taxon>
        <taxon>Aspergillaceae</taxon>
        <taxon>Penicillium</taxon>
    </lineage>
</organism>
<dbReference type="Pfam" id="PF11578">
    <property type="entry name" value="DUF3237"/>
    <property type="match status" value="1"/>
</dbReference>
<dbReference type="OrthoDB" id="2544694at2759"/>
<dbReference type="AlphaFoldDB" id="A0A1F5LH28"/>
<dbReference type="RefSeq" id="XP_022487661.1">
    <property type="nucleotide sequence ID" value="XM_022632744.1"/>
</dbReference>
<dbReference type="EMBL" id="LXJU01000011">
    <property type="protein sequence ID" value="OGE52219.1"/>
    <property type="molecule type" value="Genomic_DNA"/>
</dbReference>
<dbReference type="Gene3D" id="2.40.160.20">
    <property type="match status" value="1"/>
</dbReference>
<evidence type="ECO:0000313" key="2">
    <source>
        <dbReference type="EMBL" id="OGE52219.1"/>
    </source>
</evidence>
<dbReference type="InterPro" id="IPR020915">
    <property type="entry name" value="UPF0311"/>
</dbReference>
<dbReference type="PANTHER" id="PTHR37315:SF1">
    <property type="entry name" value="UPF0311 PROTEIN BLR7842"/>
    <property type="match status" value="1"/>
</dbReference>
<feature type="chain" id="PRO_5009519584" evidence="1">
    <location>
        <begin position="30"/>
        <end position="190"/>
    </location>
</feature>
<gene>
    <name evidence="2" type="ORF">PENARI_c011G11255</name>
</gene>
<dbReference type="GeneID" id="34577478"/>
<dbReference type="STRING" id="1835702.A0A1F5LH28"/>
<sequence>MWHSVSTQGWATSMLALATCFSWLPTSIATIPVPVAPKLSFLYTAFVECDPNLMDTSVGPHGIRKSIPIVGGNFSGPHLSGKILDVGADWGLVDPQTNVFSADTRYNFRTDDGADIFLQTAGPKAPDGHLHLRIIFETGSPKYYWLNNVVAIGILTSNLPTNRNISLLRIDAWNFASDWNSTQFMNATSA</sequence>
<keyword evidence="1" id="KW-0732">Signal</keyword>
<keyword evidence="3" id="KW-1185">Reference proteome</keyword>
<proteinExistence type="predicted"/>
<reference evidence="2 3" key="1">
    <citation type="journal article" date="2016" name="Sci. Rep.">
        <title>Penicillium arizonense, a new, genome sequenced fungal species, reveals a high chemical diversity in secreted metabolites.</title>
        <authorList>
            <person name="Grijseels S."/>
            <person name="Nielsen J.C."/>
            <person name="Randelovic M."/>
            <person name="Nielsen J."/>
            <person name="Nielsen K.F."/>
            <person name="Workman M."/>
            <person name="Frisvad J.C."/>
        </authorList>
    </citation>
    <scope>NUCLEOTIDE SEQUENCE [LARGE SCALE GENOMIC DNA]</scope>
    <source>
        <strain evidence="2 3">CBS 141311</strain>
    </source>
</reference>
<evidence type="ECO:0000256" key="1">
    <source>
        <dbReference type="SAM" id="SignalP"/>
    </source>
</evidence>
<comment type="caution">
    <text evidence="2">The sequence shown here is derived from an EMBL/GenBank/DDBJ whole genome shotgun (WGS) entry which is preliminary data.</text>
</comment>
<name>A0A1F5LH28_PENAI</name>
<feature type="signal peptide" evidence="1">
    <location>
        <begin position="1"/>
        <end position="29"/>
    </location>
</feature>
<dbReference type="Proteomes" id="UP000177622">
    <property type="component" value="Unassembled WGS sequence"/>
</dbReference>
<protein>
    <submittedName>
        <fullName evidence="2">Uncharacterized protein</fullName>
    </submittedName>
</protein>
<dbReference type="PANTHER" id="PTHR37315">
    <property type="entry name" value="UPF0311 PROTEIN BLR7842"/>
    <property type="match status" value="1"/>
</dbReference>
<accession>A0A1F5LH28</accession>
<evidence type="ECO:0000313" key="3">
    <source>
        <dbReference type="Proteomes" id="UP000177622"/>
    </source>
</evidence>